<feature type="chain" id="PRO_5042982966" evidence="1">
    <location>
        <begin position="26"/>
        <end position="197"/>
    </location>
</feature>
<dbReference type="PANTHER" id="PTHR33210">
    <property type="entry name" value="PROTODERMAL FACTOR 1"/>
    <property type="match status" value="1"/>
</dbReference>
<dbReference type="Proteomes" id="UP001370490">
    <property type="component" value="Unassembled WGS sequence"/>
</dbReference>
<gene>
    <name evidence="2" type="ORF">RJ641_031283</name>
</gene>
<accession>A0AAN8VPE5</accession>
<comment type="caution">
    <text evidence="2">The sequence shown here is derived from an EMBL/GenBank/DDBJ whole genome shotgun (WGS) entry which is preliminary data.</text>
</comment>
<organism evidence="2 3">
    <name type="scientific">Dillenia turbinata</name>
    <dbReference type="NCBI Taxonomy" id="194707"/>
    <lineage>
        <taxon>Eukaryota</taxon>
        <taxon>Viridiplantae</taxon>
        <taxon>Streptophyta</taxon>
        <taxon>Embryophyta</taxon>
        <taxon>Tracheophyta</taxon>
        <taxon>Spermatophyta</taxon>
        <taxon>Magnoliopsida</taxon>
        <taxon>eudicotyledons</taxon>
        <taxon>Gunneridae</taxon>
        <taxon>Pentapetalae</taxon>
        <taxon>Dilleniales</taxon>
        <taxon>Dilleniaceae</taxon>
        <taxon>Dillenia</taxon>
    </lineage>
</organism>
<protein>
    <submittedName>
        <fullName evidence="2">Uncharacterized protein</fullName>
    </submittedName>
</protein>
<dbReference type="PANTHER" id="PTHR33210:SF16">
    <property type="entry name" value="OS04G0517000 PROTEIN"/>
    <property type="match status" value="1"/>
</dbReference>
<keyword evidence="3" id="KW-1185">Reference proteome</keyword>
<keyword evidence="1" id="KW-0732">Signal</keyword>
<evidence type="ECO:0000313" key="2">
    <source>
        <dbReference type="EMBL" id="KAK6937775.1"/>
    </source>
</evidence>
<dbReference type="AlphaFoldDB" id="A0AAN8VPE5"/>
<sequence length="197" mass="22049">MGKSSSLNQLALLLLLLVCWFAVVAESSSRRPAFFYTRNRGRCTPQYWSSRREEWPKMVPQMAAVSRVFGSRAFERYRSDLTVLEATTRNDDVENPYAGLLKESSAALLNSYARKGFPYTAWQVKTLVIQAMVSKQAAARQAKRFSLANQAFVIPSHSGFGFALAMNPPTLSRLPNTGYYEKVRSLPIGEVNIAGLQ</sequence>
<dbReference type="EMBL" id="JBAMMX010000006">
    <property type="protein sequence ID" value="KAK6937775.1"/>
    <property type="molecule type" value="Genomic_DNA"/>
</dbReference>
<reference evidence="2 3" key="1">
    <citation type="submission" date="2023-12" db="EMBL/GenBank/DDBJ databases">
        <title>A high-quality genome assembly for Dillenia turbinata (Dilleniales).</title>
        <authorList>
            <person name="Chanderbali A."/>
        </authorList>
    </citation>
    <scope>NUCLEOTIDE SEQUENCE [LARGE SCALE GENOMIC DNA]</scope>
    <source>
        <strain evidence="2">LSX21</strain>
        <tissue evidence="2">Leaf</tissue>
    </source>
</reference>
<name>A0AAN8VPE5_9MAGN</name>
<feature type="signal peptide" evidence="1">
    <location>
        <begin position="1"/>
        <end position="25"/>
    </location>
</feature>
<evidence type="ECO:0000256" key="1">
    <source>
        <dbReference type="SAM" id="SignalP"/>
    </source>
</evidence>
<evidence type="ECO:0000313" key="3">
    <source>
        <dbReference type="Proteomes" id="UP001370490"/>
    </source>
</evidence>
<dbReference type="InterPro" id="IPR039923">
    <property type="entry name" value="Protodermal_1"/>
</dbReference>
<proteinExistence type="predicted"/>